<evidence type="ECO:0000313" key="1">
    <source>
        <dbReference type="EMBL" id="TEB08778.1"/>
    </source>
</evidence>
<accession>A0A4Y7RIE5</accession>
<proteinExistence type="predicted"/>
<evidence type="ECO:0000313" key="2">
    <source>
        <dbReference type="Proteomes" id="UP000297597"/>
    </source>
</evidence>
<dbReference type="RefSeq" id="WP_134215947.1">
    <property type="nucleotide sequence ID" value="NZ_QFFZ01000077.1"/>
</dbReference>
<gene>
    <name evidence="1" type="ORF">Pmgp_03626</name>
</gene>
<keyword evidence="2" id="KW-1185">Reference proteome</keyword>
<dbReference type="EMBL" id="QFFZ01000077">
    <property type="protein sequence ID" value="TEB08778.1"/>
    <property type="molecule type" value="Genomic_DNA"/>
</dbReference>
<name>A0A4Y7RIE5_9FIRM</name>
<sequence length="131" mass="14959">MNWTKYKIVLLISVVVVAVGASTAVSRFNHRVCPQEPARILALANYGPGAYQVTFLGENIYLHLPVYTAPAFFDYEYLDSGREYLVRKFVIVRDYGENFLDSHSEEINALERNAFKVKNLLEELFYPADAC</sequence>
<dbReference type="Proteomes" id="UP000297597">
    <property type="component" value="Unassembled WGS sequence"/>
</dbReference>
<reference evidence="1 2" key="1">
    <citation type="journal article" date="2018" name="Environ. Microbiol.">
        <title>Novel energy conservation strategies and behaviour of Pelotomaculum schinkii driving syntrophic propionate catabolism.</title>
        <authorList>
            <person name="Hidalgo-Ahumada C.A.P."/>
            <person name="Nobu M.K."/>
            <person name="Narihiro T."/>
            <person name="Tamaki H."/>
            <person name="Liu W.T."/>
            <person name="Kamagata Y."/>
            <person name="Stams A.J.M."/>
            <person name="Imachi H."/>
            <person name="Sousa D.Z."/>
        </authorList>
    </citation>
    <scope>NUCLEOTIDE SEQUENCE [LARGE SCALE GENOMIC DNA]</scope>
    <source>
        <strain evidence="1 2">MGP</strain>
    </source>
</reference>
<comment type="caution">
    <text evidence="1">The sequence shown here is derived from an EMBL/GenBank/DDBJ whole genome shotgun (WGS) entry which is preliminary data.</text>
</comment>
<protein>
    <submittedName>
        <fullName evidence="1">Uncharacterized protein</fullName>
    </submittedName>
</protein>
<dbReference type="AlphaFoldDB" id="A0A4Y7RIE5"/>
<organism evidence="1 2">
    <name type="scientific">Pelotomaculum propionicicum</name>
    <dbReference type="NCBI Taxonomy" id="258475"/>
    <lineage>
        <taxon>Bacteria</taxon>
        <taxon>Bacillati</taxon>
        <taxon>Bacillota</taxon>
        <taxon>Clostridia</taxon>
        <taxon>Eubacteriales</taxon>
        <taxon>Desulfotomaculaceae</taxon>
        <taxon>Pelotomaculum</taxon>
    </lineage>
</organism>